<evidence type="ECO:0000313" key="3">
    <source>
        <dbReference type="Proteomes" id="UP000027920"/>
    </source>
</evidence>
<dbReference type="EMBL" id="AMGV01000001">
    <property type="protein sequence ID" value="KEF63614.1"/>
    <property type="molecule type" value="Genomic_DNA"/>
</dbReference>
<gene>
    <name evidence="2" type="ORF">A1O9_01592</name>
</gene>
<dbReference type="PANTHER" id="PTHR38695:SF1">
    <property type="entry name" value="AMINO ACID PERMEASE_ SLC12A DOMAIN-CONTAINING PROTEIN"/>
    <property type="match status" value="1"/>
</dbReference>
<proteinExistence type="predicted"/>
<evidence type="ECO:0000259" key="1">
    <source>
        <dbReference type="Pfam" id="PF17648"/>
    </source>
</evidence>
<dbReference type="RefSeq" id="XP_013266204.1">
    <property type="nucleotide sequence ID" value="XM_013410750.1"/>
</dbReference>
<dbReference type="GeneID" id="25276538"/>
<dbReference type="OrthoDB" id="5358398at2759"/>
<dbReference type="PANTHER" id="PTHR38695">
    <property type="entry name" value="AMINO ACID PERMEASE_ SLC12A DOMAIN-CONTAINING PROTEIN"/>
    <property type="match status" value="1"/>
</dbReference>
<name>A0A072PU28_9EURO</name>
<accession>A0A072PU28</accession>
<dbReference type="InterPro" id="IPR040841">
    <property type="entry name" value="Luciferase_dom"/>
</dbReference>
<dbReference type="InterPro" id="IPR048273">
    <property type="entry name" value="Luciferase"/>
</dbReference>
<evidence type="ECO:0000313" key="2">
    <source>
        <dbReference type="EMBL" id="KEF63614.1"/>
    </source>
</evidence>
<dbReference type="AlphaFoldDB" id="A0A072PU28"/>
<dbReference type="STRING" id="1182545.A0A072PU28"/>
<feature type="domain" description="Luciferase" evidence="1">
    <location>
        <begin position="187"/>
        <end position="251"/>
    </location>
</feature>
<reference evidence="2 3" key="1">
    <citation type="submission" date="2013-03" db="EMBL/GenBank/DDBJ databases">
        <title>The Genome Sequence of Exophiala aquamarina CBS 119918.</title>
        <authorList>
            <consortium name="The Broad Institute Genomics Platform"/>
            <person name="Cuomo C."/>
            <person name="de Hoog S."/>
            <person name="Gorbushina A."/>
            <person name="Walker B."/>
            <person name="Young S.K."/>
            <person name="Zeng Q."/>
            <person name="Gargeya S."/>
            <person name="Fitzgerald M."/>
            <person name="Haas B."/>
            <person name="Abouelleil A."/>
            <person name="Allen A.W."/>
            <person name="Alvarado L."/>
            <person name="Arachchi H.M."/>
            <person name="Berlin A.M."/>
            <person name="Chapman S.B."/>
            <person name="Gainer-Dewar J."/>
            <person name="Goldberg J."/>
            <person name="Griggs A."/>
            <person name="Gujja S."/>
            <person name="Hansen M."/>
            <person name="Howarth C."/>
            <person name="Imamovic A."/>
            <person name="Ireland A."/>
            <person name="Larimer J."/>
            <person name="McCowan C."/>
            <person name="Murphy C."/>
            <person name="Pearson M."/>
            <person name="Poon T.W."/>
            <person name="Priest M."/>
            <person name="Roberts A."/>
            <person name="Saif S."/>
            <person name="Shea T."/>
            <person name="Sisk P."/>
            <person name="Sykes S."/>
            <person name="Wortman J."/>
            <person name="Nusbaum C."/>
            <person name="Birren B."/>
        </authorList>
    </citation>
    <scope>NUCLEOTIDE SEQUENCE [LARGE SCALE GENOMIC DNA]</scope>
    <source>
        <strain evidence="2 3">CBS 119918</strain>
    </source>
</reference>
<sequence length="261" mass="28963">MSQFTQTLNTQYQNVLEQFARRPRAAVAATTTVALSLSLLWVISDFHAWKSFGTGGTPPTWAGYWRMTKIRFNRLLLFGKDNLTDPTPLSTSGPAYLDAAKIEPREGDRPKMMARTMPQRQVPYPKCTVDPGVQDRVAKLMKDFAAKYPGILELRPSKTEGGSTDAIYAKESLPTVDAKTKGNKMLGTEIAHAHPAEGSLHVWLTQRDARTVVEKGYGERFPLVFIDKGWTMVYAPRTQAEVDVIEQIVKAGIAHIAGVEV</sequence>
<keyword evidence="3" id="KW-1185">Reference proteome</keyword>
<dbReference type="Proteomes" id="UP000027920">
    <property type="component" value="Unassembled WGS sequence"/>
</dbReference>
<dbReference type="VEuPathDB" id="FungiDB:A1O9_01592"/>
<comment type="caution">
    <text evidence="2">The sequence shown here is derived from an EMBL/GenBank/DDBJ whole genome shotgun (WGS) entry which is preliminary data.</text>
</comment>
<dbReference type="HOGENOM" id="CLU_063954_1_0_1"/>
<dbReference type="Pfam" id="PF17648">
    <property type="entry name" value="Luciferase"/>
    <property type="match status" value="1"/>
</dbReference>
<organism evidence="2 3">
    <name type="scientific">Exophiala aquamarina CBS 119918</name>
    <dbReference type="NCBI Taxonomy" id="1182545"/>
    <lineage>
        <taxon>Eukaryota</taxon>
        <taxon>Fungi</taxon>
        <taxon>Dikarya</taxon>
        <taxon>Ascomycota</taxon>
        <taxon>Pezizomycotina</taxon>
        <taxon>Eurotiomycetes</taxon>
        <taxon>Chaetothyriomycetidae</taxon>
        <taxon>Chaetothyriales</taxon>
        <taxon>Herpotrichiellaceae</taxon>
        <taxon>Exophiala</taxon>
    </lineage>
</organism>
<protein>
    <recommendedName>
        <fullName evidence="1">Luciferase domain-containing protein</fullName>
    </recommendedName>
</protein>